<comment type="subcellular location">
    <subcellularLocation>
        <location evidence="1">Membrane</location>
        <topology evidence="1">Multi-pass membrane protein</topology>
    </subcellularLocation>
</comment>
<dbReference type="AlphaFoldDB" id="A0A1X1RUB8"/>
<feature type="transmembrane region" description="Helical" evidence="6">
    <location>
        <begin position="67"/>
        <end position="84"/>
    </location>
</feature>
<feature type="transmembrane region" description="Helical" evidence="6">
    <location>
        <begin position="96"/>
        <end position="116"/>
    </location>
</feature>
<keyword evidence="9" id="KW-1185">Reference proteome</keyword>
<dbReference type="InterPro" id="IPR011701">
    <property type="entry name" value="MFS"/>
</dbReference>
<keyword evidence="5 6" id="KW-0472">Membrane</keyword>
<dbReference type="EMBL" id="LQOM01000018">
    <property type="protein sequence ID" value="ORV17888.1"/>
    <property type="molecule type" value="Genomic_DNA"/>
</dbReference>
<dbReference type="GO" id="GO:0016020">
    <property type="term" value="C:membrane"/>
    <property type="evidence" value="ECO:0007669"/>
    <property type="project" value="UniProtKB-SubCell"/>
</dbReference>
<evidence type="ECO:0000256" key="6">
    <source>
        <dbReference type="SAM" id="Phobius"/>
    </source>
</evidence>
<evidence type="ECO:0000313" key="7">
    <source>
        <dbReference type="EMBL" id="ORV17888.1"/>
    </source>
</evidence>
<evidence type="ECO:0000256" key="4">
    <source>
        <dbReference type="ARBA" id="ARBA00022989"/>
    </source>
</evidence>
<sequence length="483" mass="50441">MGRAHRIVDWNPDDVVAWESGNKKAARRNLLCMMAADHVAFSIWALWSVMVLFMPESVYGFSAADKLLLGATATLSGASLRIPYTLGIARFGGRNWTTFAALILLVPTAGTIVLLANPGLPLWTYVVCAALTGCGGANYAASLANVNAFYPQRLKGSALGLSAGIGNLGVAGVQIVGLVVLAVAGHRQPYCVCAVYLVLLVVVALMAALFMDNLEHGIEAATLRSVMIEPDTWILALLYVGTFGTFIGFSFAFGQVLQINFVASGESAEHASLHAAAYAFIGPLLGALSRIYGGRLADRFGGGRVTLAVFAGMVAATGALASVSTHDDHTAGPTTGTTMVGYIVSLLCLFFLAGLGKGSVFKLIPAVIEARSHTRGFSTESERNHWSRNMSGALIGFAAAAGAFGGVGVNLVLRQSYQSTHTDTAAFWVFLVIYAAAALVTWSVYVRRPFARASAALAAHAASVSSRVDGGLVGSSVPGQVDL</sequence>
<comment type="similarity">
    <text evidence="2">Belongs to the major facilitator superfamily. Nitrate/nitrite porter (TC 2.A.1.8) family.</text>
</comment>
<dbReference type="InterPro" id="IPR044772">
    <property type="entry name" value="NO3_transporter"/>
</dbReference>
<dbReference type="Pfam" id="PF07690">
    <property type="entry name" value="MFS_1"/>
    <property type="match status" value="1"/>
</dbReference>
<dbReference type="InterPro" id="IPR036259">
    <property type="entry name" value="MFS_trans_sf"/>
</dbReference>
<evidence type="ECO:0000313" key="8">
    <source>
        <dbReference type="EMBL" id="PIB74160.1"/>
    </source>
</evidence>
<feature type="transmembrane region" description="Helical" evidence="6">
    <location>
        <begin position="425"/>
        <end position="445"/>
    </location>
</feature>
<keyword evidence="3 6" id="KW-0812">Transmembrane</keyword>
<name>A0A1X1RUB8_MYCCE</name>
<evidence type="ECO:0000313" key="10">
    <source>
        <dbReference type="Proteomes" id="UP000230971"/>
    </source>
</evidence>
<feature type="transmembrane region" description="Helical" evidence="6">
    <location>
        <begin position="232"/>
        <end position="253"/>
    </location>
</feature>
<evidence type="ECO:0000256" key="1">
    <source>
        <dbReference type="ARBA" id="ARBA00004141"/>
    </source>
</evidence>
<evidence type="ECO:0000256" key="5">
    <source>
        <dbReference type="ARBA" id="ARBA00023136"/>
    </source>
</evidence>
<proteinExistence type="inferred from homology"/>
<comment type="caution">
    <text evidence="7">The sequence shown here is derived from an EMBL/GenBank/DDBJ whole genome shotgun (WGS) entry which is preliminary data.</text>
</comment>
<evidence type="ECO:0000256" key="2">
    <source>
        <dbReference type="ARBA" id="ARBA00008432"/>
    </source>
</evidence>
<protein>
    <submittedName>
        <fullName evidence="7">MFS transporter</fullName>
    </submittedName>
    <submittedName>
        <fullName evidence="8">NarK/NasA family nitrate transporter</fullName>
    </submittedName>
</protein>
<gene>
    <name evidence="7" type="ORF">AWB95_06080</name>
    <name evidence="8" type="ORF">CQY23_22110</name>
</gene>
<dbReference type="GO" id="GO:0015112">
    <property type="term" value="F:nitrate transmembrane transporter activity"/>
    <property type="evidence" value="ECO:0007669"/>
    <property type="project" value="InterPro"/>
</dbReference>
<reference evidence="7 9" key="1">
    <citation type="submission" date="2016-01" db="EMBL/GenBank/DDBJ databases">
        <title>The new phylogeny of the genus Mycobacterium.</title>
        <authorList>
            <person name="Tarcisio F."/>
            <person name="Conor M."/>
            <person name="Antonella G."/>
            <person name="Elisabetta G."/>
            <person name="Giulia F.S."/>
            <person name="Sara T."/>
            <person name="Anna F."/>
            <person name="Clotilde B."/>
            <person name="Roberto B."/>
            <person name="Veronica D.S."/>
            <person name="Fabio R."/>
            <person name="Monica P."/>
            <person name="Olivier J."/>
            <person name="Enrico T."/>
            <person name="Nicola S."/>
        </authorList>
    </citation>
    <scope>NUCLEOTIDE SEQUENCE [LARGE SCALE GENOMIC DNA]</scope>
    <source>
        <strain evidence="7 9">DSM 44243</strain>
    </source>
</reference>
<organism evidence="7 9">
    <name type="scientific">Mycobacterium celatum</name>
    <dbReference type="NCBI Taxonomy" id="28045"/>
    <lineage>
        <taxon>Bacteria</taxon>
        <taxon>Bacillati</taxon>
        <taxon>Actinomycetota</taxon>
        <taxon>Actinomycetes</taxon>
        <taxon>Mycobacteriales</taxon>
        <taxon>Mycobacteriaceae</taxon>
        <taxon>Mycobacterium</taxon>
    </lineage>
</organism>
<feature type="transmembrane region" description="Helical" evidence="6">
    <location>
        <begin position="30"/>
        <end position="55"/>
    </location>
</feature>
<dbReference type="STRING" id="28045.AWB95_06080"/>
<dbReference type="Gene3D" id="1.20.1250.20">
    <property type="entry name" value="MFS general substrate transporter like domains"/>
    <property type="match status" value="1"/>
</dbReference>
<feature type="transmembrane region" description="Helical" evidence="6">
    <location>
        <begin position="305"/>
        <end position="324"/>
    </location>
</feature>
<accession>A0A1X1RUB8</accession>
<feature type="transmembrane region" description="Helical" evidence="6">
    <location>
        <begin position="336"/>
        <end position="355"/>
    </location>
</feature>
<keyword evidence="4 6" id="KW-1133">Transmembrane helix</keyword>
<feature type="transmembrane region" description="Helical" evidence="6">
    <location>
        <begin position="393"/>
        <end position="413"/>
    </location>
</feature>
<dbReference type="EMBL" id="PDKV01000042">
    <property type="protein sequence ID" value="PIB74160.1"/>
    <property type="molecule type" value="Genomic_DNA"/>
</dbReference>
<dbReference type="OrthoDB" id="9771451at2"/>
<dbReference type="PANTHER" id="PTHR23515">
    <property type="entry name" value="HIGH-AFFINITY NITRATE TRANSPORTER 2.3"/>
    <property type="match status" value="1"/>
</dbReference>
<dbReference type="SUPFAM" id="SSF103473">
    <property type="entry name" value="MFS general substrate transporter"/>
    <property type="match status" value="1"/>
</dbReference>
<dbReference type="Proteomes" id="UP000230971">
    <property type="component" value="Unassembled WGS sequence"/>
</dbReference>
<dbReference type="Proteomes" id="UP000193907">
    <property type="component" value="Unassembled WGS sequence"/>
</dbReference>
<feature type="transmembrane region" description="Helical" evidence="6">
    <location>
        <begin position="273"/>
        <end position="293"/>
    </location>
</feature>
<feature type="transmembrane region" description="Helical" evidence="6">
    <location>
        <begin position="158"/>
        <end position="183"/>
    </location>
</feature>
<evidence type="ECO:0000313" key="9">
    <source>
        <dbReference type="Proteomes" id="UP000193907"/>
    </source>
</evidence>
<dbReference type="RefSeq" id="WP_062538598.1">
    <property type="nucleotide sequence ID" value="NZ_BBUN01000034.1"/>
</dbReference>
<feature type="transmembrane region" description="Helical" evidence="6">
    <location>
        <begin position="122"/>
        <end position="146"/>
    </location>
</feature>
<feature type="transmembrane region" description="Helical" evidence="6">
    <location>
        <begin position="189"/>
        <end position="211"/>
    </location>
</feature>
<reference evidence="8 10" key="2">
    <citation type="journal article" date="2017" name="Infect. Genet. Evol.">
        <title>The new phylogeny of the genus Mycobacterium: The old and the news.</title>
        <authorList>
            <person name="Tortoli E."/>
            <person name="Fedrizzi T."/>
            <person name="Meehan C.J."/>
            <person name="Trovato A."/>
            <person name="Grottola A."/>
            <person name="Giacobazzi E."/>
            <person name="Serpini G.F."/>
            <person name="Tagliazucchi S."/>
            <person name="Fabio A."/>
            <person name="Bettua C."/>
            <person name="Bertorelli R."/>
            <person name="Frascaro F."/>
            <person name="De Sanctis V."/>
            <person name="Pecorari M."/>
            <person name="Jousson O."/>
            <person name="Segata N."/>
            <person name="Cirillo D.M."/>
        </authorList>
    </citation>
    <scope>NUCLEOTIDE SEQUENCE [LARGE SCALE GENOMIC DNA]</scope>
    <source>
        <strain evidence="8 10">NCTC 12882</strain>
    </source>
</reference>
<evidence type="ECO:0000256" key="3">
    <source>
        <dbReference type="ARBA" id="ARBA00022692"/>
    </source>
</evidence>